<evidence type="ECO:0000313" key="4">
    <source>
        <dbReference type="EMBL" id="SHH31303.1"/>
    </source>
</evidence>
<dbReference type="EMBL" id="FQWD01000008">
    <property type="protein sequence ID" value="SHH31303.1"/>
    <property type="molecule type" value="Genomic_DNA"/>
</dbReference>
<feature type="signal peptide" evidence="2">
    <location>
        <begin position="1"/>
        <end position="22"/>
    </location>
</feature>
<dbReference type="InterPro" id="IPR031924">
    <property type="entry name" value="GH115"/>
</dbReference>
<keyword evidence="5" id="KW-1185">Reference proteome</keyword>
<dbReference type="Gene3D" id="3.20.20.520">
    <property type="entry name" value="Glycosyl hydrolase family 115"/>
    <property type="match status" value="1"/>
</dbReference>
<keyword evidence="1 4" id="KW-0378">Hydrolase</keyword>
<feature type="chain" id="PRO_5012635477" evidence="2">
    <location>
        <begin position="23"/>
        <end position="954"/>
    </location>
</feature>
<dbReference type="Gene3D" id="3.30.379.10">
    <property type="entry name" value="Chitobiase/beta-hexosaminidase domain 2-like"/>
    <property type="match status" value="1"/>
</dbReference>
<gene>
    <name evidence="4" type="ORF">SAMN05216361_4288</name>
</gene>
<keyword evidence="2" id="KW-0732">Signal</keyword>
<dbReference type="PANTHER" id="PTHR37842">
    <property type="match status" value="1"/>
</dbReference>
<dbReference type="STRING" id="634436.SAMN05216361_4288"/>
<dbReference type="Pfam" id="PF17829">
    <property type="entry name" value="GH115_C"/>
    <property type="match status" value="1"/>
</dbReference>
<dbReference type="Gene3D" id="1.20.58.2150">
    <property type="match status" value="1"/>
</dbReference>
<dbReference type="PANTHER" id="PTHR37842:SF2">
    <property type="entry name" value="GYLCOSYL HYDROLASE 115 C-TERMINAL DOMAIN-CONTAINING PROTEIN"/>
    <property type="match status" value="1"/>
</dbReference>
<evidence type="ECO:0000313" key="5">
    <source>
        <dbReference type="Proteomes" id="UP000184520"/>
    </source>
</evidence>
<dbReference type="Pfam" id="PF15979">
    <property type="entry name" value="Glyco_hydro_115"/>
    <property type="match status" value="1"/>
</dbReference>
<dbReference type="InterPro" id="IPR042301">
    <property type="entry name" value="GH115_sf"/>
</dbReference>
<organism evidence="4 5">
    <name type="scientific">Marisediminitalea aggregata</name>
    <dbReference type="NCBI Taxonomy" id="634436"/>
    <lineage>
        <taxon>Bacteria</taxon>
        <taxon>Pseudomonadati</taxon>
        <taxon>Pseudomonadota</taxon>
        <taxon>Gammaproteobacteria</taxon>
        <taxon>Alteromonadales</taxon>
        <taxon>Alteromonadaceae</taxon>
        <taxon>Marisediminitalea</taxon>
    </lineage>
</organism>
<dbReference type="OrthoDB" id="8727830at2"/>
<sequence>MFKQCIVIICALVVSAVSPVMAYVSFSPDSQSFVVADKASGKVASIWVDSNASPGILLAAKNLQSDIYKVTGLTPVIVHDAQALSGQVIIIGERGAAAPVDRLFADGTLSIEENANQWEGYQLAHVQHPFDGVEQAWVISGFDRRGVIYGIYDLSEKMGVSPWYWWADVPVVQRDGVYITAGSQVSDAPKVKYRGIFLNDEAPALTNWTHEKFGGYNATFYRHVFELLLRSKANFLWPAMWNNAFADDDPQNMYLAHEMGIVMSTSHHEPMMRADKEWNRYGSGPWEYSTNPDKLYEFWVEGAKRYKDKDAIFTMGMRGQADTPMSEGENIGLLERIVADQREILAKHIDKPIDEIPQVWALYKEVQGFYERGMRVPDDVTLLWADDNFGNVRRLPTSDELGRQGGAGVYYHFDYVGGPRSYRWINTVPLGKVWEQMNLAWDYGADRIWITNVGDLKPMELPISFFLAQAWDPSAFDETSPASFTREWVRKQFNGQYTDEITRLLNTYTLHNGRRKPAAIAPDTYSVLNYNEASRISAELADAAALAEKIHADIDSAYRDSFFQLVGYPLWASQTMFELNHAQALNRLYAEQDRSTTNEMAAKVNGWFARDEQLRDAYHELRGGKWNHMMSQPHIGFVHWRNPPANLPPVVHTKALATPAVADMGVSVEGSRLYWPANEGQGKPLTLPTFTSFGESSRTVTVYNRQGKTFNWKAKTSHDWILVDKQGGALTAEEQVSVSIDWQKLPAGEHTGSVFVSGTGWGGASIDVVAVKPDLLQSPQPGDFIEGDGYIAANATSATILNGEAGEWRRVSLHGRTGAAMRTAVEPHALLDTGNAPALQFPLYFTSSGEFSLSLQLSPSLPFDAATGIQLAIALDDKLLGTVSLPEQSDKKAWEQGVLNNVKTLTSTLPVAKPGRYTLTVYGLTPGAVLQKVVVDTGDLKPSYLGPLERRYKL</sequence>
<dbReference type="GO" id="GO:0005975">
    <property type="term" value="P:carbohydrate metabolic process"/>
    <property type="evidence" value="ECO:0007669"/>
    <property type="project" value="UniProtKB-ARBA"/>
</dbReference>
<name>A0A1M5RZP6_9ALTE</name>
<reference evidence="5" key="1">
    <citation type="submission" date="2016-11" db="EMBL/GenBank/DDBJ databases">
        <authorList>
            <person name="Varghese N."/>
            <person name="Submissions S."/>
        </authorList>
    </citation>
    <scope>NUCLEOTIDE SEQUENCE [LARGE SCALE GENOMIC DNA]</scope>
    <source>
        <strain evidence="5">CGMCC 1.8995</strain>
    </source>
</reference>
<protein>
    <submittedName>
        <fullName evidence="4">Glycosyl hydrolase family 115</fullName>
    </submittedName>
</protein>
<proteinExistence type="predicted"/>
<evidence type="ECO:0000259" key="3">
    <source>
        <dbReference type="Pfam" id="PF17829"/>
    </source>
</evidence>
<dbReference type="Gene3D" id="2.60.120.1620">
    <property type="match status" value="1"/>
</dbReference>
<dbReference type="RefSeq" id="WP_073325210.1">
    <property type="nucleotide sequence ID" value="NZ_FQWD01000008.1"/>
</dbReference>
<accession>A0A1M5RZP6</accession>
<feature type="domain" description="Gylcosyl hydrolase 115 C-terminal" evidence="3">
    <location>
        <begin position="784"/>
        <end position="949"/>
    </location>
</feature>
<dbReference type="InterPro" id="IPR029018">
    <property type="entry name" value="Hex-like_dom2"/>
</dbReference>
<dbReference type="AlphaFoldDB" id="A0A1M5RZP6"/>
<evidence type="ECO:0000256" key="2">
    <source>
        <dbReference type="SAM" id="SignalP"/>
    </source>
</evidence>
<dbReference type="GO" id="GO:0016787">
    <property type="term" value="F:hydrolase activity"/>
    <property type="evidence" value="ECO:0007669"/>
    <property type="project" value="UniProtKB-KW"/>
</dbReference>
<dbReference type="Proteomes" id="UP000184520">
    <property type="component" value="Unassembled WGS sequence"/>
</dbReference>
<dbReference type="InterPro" id="IPR041437">
    <property type="entry name" value="GH115_C"/>
</dbReference>
<evidence type="ECO:0000256" key="1">
    <source>
        <dbReference type="ARBA" id="ARBA00022801"/>
    </source>
</evidence>
<dbReference type="SUPFAM" id="SSF55545">
    <property type="entry name" value="beta-N-acetylhexosaminidase-like domain"/>
    <property type="match status" value="1"/>
</dbReference>